<protein>
    <submittedName>
        <fullName evidence="1">Uncharacterized protein</fullName>
    </submittedName>
</protein>
<sequence length="145" mass="16305">MLSKNTKPSTTVSYILNPSAGRYTRSDITELHEGRHYGGVGIGMAPITVAAVLSTKLTLQCFHGDLKLRVSATWAPGHWFQTWTMRLRNDSYRRLAWRPWISQPEAAIKCQRAPPFCAVHRSLSWKKSLSVFPGQTRLIEPPVSA</sequence>
<name>A0A8H4XNS9_9HYPO</name>
<dbReference type="EMBL" id="JABEYC010000077">
    <property type="protein sequence ID" value="KAF4983178.1"/>
    <property type="molecule type" value="Genomic_DNA"/>
</dbReference>
<evidence type="ECO:0000313" key="1">
    <source>
        <dbReference type="EMBL" id="KAF4983178.1"/>
    </source>
</evidence>
<dbReference type="Proteomes" id="UP000635477">
    <property type="component" value="Unassembled WGS sequence"/>
</dbReference>
<organism evidence="1 2">
    <name type="scientific">Fusarium zealandicum</name>
    <dbReference type="NCBI Taxonomy" id="1053134"/>
    <lineage>
        <taxon>Eukaryota</taxon>
        <taxon>Fungi</taxon>
        <taxon>Dikarya</taxon>
        <taxon>Ascomycota</taxon>
        <taxon>Pezizomycotina</taxon>
        <taxon>Sordariomycetes</taxon>
        <taxon>Hypocreomycetidae</taxon>
        <taxon>Hypocreales</taxon>
        <taxon>Nectriaceae</taxon>
        <taxon>Fusarium</taxon>
        <taxon>Fusarium staphyleae species complex</taxon>
    </lineage>
</organism>
<reference evidence="1" key="2">
    <citation type="submission" date="2020-05" db="EMBL/GenBank/DDBJ databases">
        <authorList>
            <person name="Kim H.-S."/>
            <person name="Proctor R.H."/>
            <person name="Brown D.W."/>
        </authorList>
    </citation>
    <scope>NUCLEOTIDE SEQUENCE</scope>
    <source>
        <strain evidence="1">NRRL 22465</strain>
    </source>
</reference>
<accession>A0A8H4XNS9</accession>
<dbReference type="AlphaFoldDB" id="A0A8H4XNS9"/>
<comment type="caution">
    <text evidence="1">The sequence shown here is derived from an EMBL/GenBank/DDBJ whole genome shotgun (WGS) entry which is preliminary data.</text>
</comment>
<gene>
    <name evidence="1" type="ORF">FZEAL_1335</name>
</gene>
<keyword evidence="2" id="KW-1185">Reference proteome</keyword>
<evidence type="ECO:0000313" key="2">
    <source>
        <dbReference type="Proteomes" id="UP000635477"/>
    </source>
</evidence>
<reference evidence="1" key="1">
    <citation type="journal article" date="2020" name="BMC Genomics">
        <title>Correction to: Identification and distribution of gene clusters required for synthesis of sphingolipid metabolism inhibitors in diverse species of the filamentous fungus Fusarium.</title>
        <authorList>
            <person name="Kim H.S."/>
            <person name="Lohmar J.M."/>
            <person name="Busman M."/>
            <person name="Brown D.W."/>
            <person name="Naumann T.A."/>
            <person name="Divon H.H."/>
            <person name="Lysoe E."/>
            <person name="Uhlig S."/>
            <person name="Proctor R.H."/>
        </authorList>
    </citation>
    <scope>NUCLEOTIDE SEQUENCE</scope>
    <source>
        <strain evidence="1">NRRL 22465</strain>
    </source>
</reference>
<proteinExistence type="predicted"/>